<dbReference type="PRINTS" id="PR00081">
    <property type="entry name" value="GDHRDH"/>
</dbReference>
<dbReference type="InterPro" id="IPR036291">
    <property type="entry name" value="NAD(P)-bd_dom_sf"/>
</dbReference>
<dbReference type="InterPro" id="IPR002347">
    <property type="entry name" value="SDR_fam"/>
</dbReference>
<organism evidence="3 4">
    <name type="scientific">Novosphingobium endophyticum</name>
    <dbReference type="NCBI Taxonomy" id="1955250"/>
    <lineage>
        <taxon>Bacteria</taxon>
        <taxon>Pseudomonadati</taxon>
        <taxon>Pseudomonadota</taxon>
        <taxon>Alphaproteobacteria</taxon>
        <taxon>Sphingomonadales</taxon>
        <taxon>Sphingomonadaceae</taxon>
        <taxon>Novosphingobium</taxon>
    </lineage>
</organism>
<dbReference type="Pfam" id="PF00106">
    <property type="entry name" value="adh_short"/>
    <property type="match status" value="1"/>
</dbReference>
<evidence type="ECO:0000313" key="4">
    <source>
        <dbReference type="Proteomes" id="UP000608154"/>
    </source>
</evidence>
<dbReference type="GO" id="GO:0016491">
    <property type="term" value="F:oxidoreductase activity"/>
    <property type="evidence" value="ECO:0007669"/>
    <property type="project" value="UniProtKB-KW"/>
</dbReference>
<keyword evidence="1" id="KW-0560">Oxidoreductase</keyword>
<dbReference type="PANTHER" id="PTHR43157:SF31">
    <property type="entry name" value="PHOSPHATIDYLINOSITOL-GLYCAN BIOSYNTHESIS CLASS F PROTEIN"/>
    <property type="match status" value="1"/>
</dbReference>
<dbReference type="EMBL" id="BMHK01000011">
    <property type="protein sequence ID" value="GGC01014.1"/>
    <property type="molecule type" value="Genomic_DNA"/>
</dbReference>
<dbReference type="RefSeq" id="WP_188770960.1">
    <property type="nucleotide sequence ID" value="NZ_BMHK01000011.1"/>
</dbReference>
<dbReference type="PANTHER" id="PTHR43157">
    <property type="entry name" value="PHOSPHATIDYLINOSITOL-GLYCAN BIOSYNTHESIS CLASS F PROTEIN-RELATED"/>
    <property type="match status" value="1"/>
</dbReference>
<comment type="caution">
    <text evidence="3">The sequence shown here is derived from an EMBL/GenBank/DDBJ whole genome shotgun (WGS) entry which is preliminary data.</text>
</comment>
<reference evidence="3" key="2">
    <citation type="submission" date="2020-09" db="EMBL/GenBank/DDBJ databases">
        <authorList>
            <person name="Sun Q."/>
            <person name="Zhou Y."/>
        </authorList>
    </citation>
    <scope>NUCLEOTIDE SEQUENCE</scope>
    <source>
        <strain evidence="3">CGMCC 1.15095</strain>
    </source>
</reference>
<protein>
    <submittedName>
        <fullName evidence="3">Retinol dehydrogenase</fullName>
    </submittedName>
</protein>
<accession>A0A916TS79</accession>
<dbReference type="Proteomes" id="UP000608154">
    <property type="component" value="Unassembled WGS sequence"/>
</dbReference>
<sequence>MSATGADTAKAVGSGRVAVVTGASSGIGHAVAKALASQGWQIIGVGRDPQRTEESGDDIRQCSPDGARVQMLRADLSSMRETSELADRIANLTGRIDLLVNNAGGMTDRLELTSEGIEASFASNHLGPFLLTDRLLPLIRKTAEQAPSGAVRILMTSSGASEAAPPMDFDDMQGLRNFQPGLAYCSVKLANMLFTRALAARLEGTGIVAHAAAPGPVASRFFDYAPKETLEHVRDLPKLTEAQGADTLIWLATAEEPGRSTGGYWQNRAPRKPHSQADDPDAVARFWSESRKLIITTGV</sequence>
<evidence type="ECO:0000256" key="1">
    <source>
        <dbReference type="ARBA" id="ARBA00023002"/>
    </source>
</evidence>
<keyword evidence="4" id="KW-1185">Reference proteome</keyword>
<proteinExistence type="predicted"/>
<gene>
    <name evidence="3" type="ORF">GCM10011494_19500</name>
</gene>
<dbReference type="SUPFAM" id="SSF51735">
    <property type="entry name" value="NAD(P)-binding Rossmann-fold domains"/>
    <property type="match status" value="1"/>
</dbReference>
<name>A0A916TS79_9SPHN</name>
<dbReference type="Gene3D" id="3.40.50.720">
    <property type="entry name" value="NAD(P)-binding Rossmann-like Domain"/>
    <property type="match status" value="1"/>
</dbReference>
<evidence type="ECO:0000313" key="3">
    <source>
        <dbReference type="EMBL" id="GGC01014.1"/>
    </source>
</evidence>
<dbReference type="AlphaFoldDB" id="A0A916TS79"/>
<reference evidence="3" key="1">
    <citation type="journal article" date="2014" name="Int. J. Syst. Evol. Microbiol.">
        <title>Complete genome sequence of Corynebacterium casei LMG S-19264T (=DSM 44701T), isolated from a smear-ripened cheese.</title>
        <authorList>
            <consortium name="US DOE Joint Genome Institute (JGI-PGF)"/>
            <person name="Walter F."/>
            <person name="Albersmeier A."/>
            <person name="Kalinowski J."/>
            <person name="Ruckert C."/>
        </authorList>
    </citation>
    <scope>NUCLEOTIDE SEQUENCE</scope>
    <source>
        <strain evidence="3">CGMCC 1.15095</strain>
    </source>
</reference>
<evidence type="ECO:0000256" key="2">
    <source>
        <dbReference type="SAM" id="MobiDB-lite"/>
    </source>
</evidence>
<feature type="region of interest" description="Disordered" evidence="2">
    <location>
        <begin position="260"/>
        <end position="280"/>
    </location>
</feature>